<dbReference type="RefSeq" id="WP_012119815.1">
    <property type="nucleotide sequence ID" value="NC_009767.1"/>
</dbReference>
<dbReference type="GO" id="GO:0016757">
    <property type="term" value="F:glycosyltransferase activity"/>
    <property type="evidence" value="ECO:0007669"/>
    <property type="project" value="TreeGrafter"/>
</dbReference>
<dbReference type="KEGG" id="rca:Rcas_1288"/>
<proteinExistence type="predicted"/>
<dbReference type="STRING" id="383372.Rcas_1288"/>
<dbReference type="PANTHER" id="PTHR12526:SF638">
    <property type="entry name" value="SPORE COAT PROTEIN SA"/>
    <property type="match status" value="1"/>
</dbReference>
<evidence type="ECO:0000313" key="3">
    <source>
        <dbReference type="Proteomes" id="UP000000263"/>
    </source>
</evidence>
<name>A7NIT2_ROSCS</name>
<dbReference type="CAZy" id="GT4">
    <property type="family name" value="Glycosyltransferase Family 4"/>
</dbReference>
<dbReference type="PANTHER" id="PTHR12526">
    <property type="entry name" value="GLYCOSYLTRANSFERASE"/>
    <property type="match status" value="1"/>
</dbReference>
<protein>
    <submittedName>
        <fullName evidence="2">Glycosyl transferase group 1</fullName>
    </submittedName>
</protein>
<dbReference type="CDD" id="cd03801">
    <property type="entry name" value="GT4_PimA-like"/>
    <property type="match status" value="1"/>
</dbReference>
<dbReference type="EMBL" id="CP000804">
    <property type="protein sequence ID" value="ABU57385.1"/>
    <property type="molecule type" value="Genomic_DNA"/>
</dbReference>
<sequence>MNIVLLSAEYPPLPGGVGDYTRNLGMALLQRGHAVTVLTGIADGADDRQPVRVVRLPLRQWDWRCWRVVRRALNDLKPDVLHLQYQTGAYGMHPAINFLPWRLRLEANRPRLVVTAHDLLPPYLFPKAGPLRDWVTQRLMLDSDAVVATNDADEAQLRRWGAGQGHHSLAVIPIGANVAVAPPPGWDRQEWRARLGIAPEMMLIAYFGLISRSKGVNTLIEALARLPETFRLLVIGGEATAPQDRMYAEEVQRQITALRMNERVTITGYCDEATVSAHLLAADLAALPFTDGASFRRGSLLAMLAHGVPTITTPGSASLCDQTHVVLTPPDDPAALAAAIERLAHDPVLRERLSAGGAALAGRFSWEVIARQHEELYHGLRNARG</sequence>
<dbReference type="AlphaFoldDB" id="A7NIT2"/>
<dbReference type="SUPFAM" id="SSF53756">
    <property type="entry name" value="UDP-Glycosyltransferase/glycogen phosphorylase"/>
    <property type="match status" value="1"/>
</dbReference>
<dbReference type="Pfam" id="PF13579">
    <property type="entry name" value="Glyco_trans_4_4"/>
    <property type="match status" value="1"/>
</dbReference>
<dbReference type="HOGENOM" id="CLU_009583_41_0_0"/>
<dbReference type="OrthoDB" id="9806653at2"/>
<keyword evidence="3" id="KW-1185">Reference proteome</keyword>
<dbReference type="eggNOG" id="COG0438">
    <property type="taxonomic scope" value="Bacteria"/>
</dbReference>
<organism evidence="2 3">
    <name type="scientific">Roseiflexus castenholzii (strain DSM 13941 / HLO8)</name>
    <dbReference type="NCBI Taxonomy" id="383372"/>
    <lineage>
        <taxon>Bacteria</taxon>
        <taxon>Bacillati</taxon>
        <taxon>Chloroflexota</taxon>
        <taxon>Chloroflexia</taxon>
        <taxon>Chloroflexales</taxon>
        <taxon>Roseiflexineae</taxon>
        <taxon>Roseiflexaceae</taxon>
        <taxon>Roseiflexus</taxon>
    </lineage>
</organism>
<accession>A7NIT2</accession>
<gene>
    <name evidence="2" type="ordered locus">Rcas_1288</name>
</gene>
<reference evidence="2 3" key="1">
    <citation type="submission" date="2007-08" db="EMBL/GenBank/DDBJ databases">
        <title>Complete sequence of Roseiflexus castenholzii DSM 13941.</title>
        <authorList>
            <consortium name="US DOE Joint Genome Institute"/>
            <person name="Copeland A."/>
            <person name="Lucas S."/>
            <person name="Lapidus A."/>
            <person name="Barry K."/>
            <person name="Glavina del Rio T."/>
            <person name="Dalin E."/>
            <person name="Tice H."/>
            <person name="Pitluck S."/>
            <person name="Thompson L.S."/>
            <person name="Brettin T."/>
            <person name="Bruce D."/>
            <person name="Detter J.C."/>
            <person name="Han C."/>
            <person name="Tapia R."/>
            <person name="Schmutz J."/>
            <person name="Larimer F."/>
            <person name="Land M."/>
            <person name="Hauser L."/>
            <person name="Kyrpides N."/>
            <person name="Mikhailova N."/>
            <person name="Bryant D.A."/>
            <person name="Hanada S."/>
            <person name="Tsukatani Y."/>
            <person name="Richardson P."/>
        </authorList>
    </citation>
    <scope>NUCLEOTIDE SEQUENCE [LARGE SCALE GENOMIC DNA]</scope>
    <source>
        <strain evidence="3">DSM 13941 / HLO8</strain>
    </source>
</reference>
<dbReference type="Gene3D" id="3.40.50.2000">
    <property type="entry name" value="Glycogen Phosphorylase B"/>
    <property type="match status" value="2"/>
</dbReference>
<feature type="domain" description="Glycosyltransferase subfamily 4-like N-terminal" evidence="1">
    <location>
        <begin position="15"/>
        <end position="165"/>
    </location>
</feature>
<dbReference type="Proteomes" id="UP000000263">
    <property type="component" value="Chromosome"/>
</dbReference>
<dbReference type="InterPro" id="IPR028098">
    <property type="entry name" value="Glyco_trans_4-like_N"/>
</dbReference>
<dbReference type="Pfam" id="PF13692">
    <property type="entry name" value="Glyco_trans_1_4"/>
    <property type="match status" value="1"/>
</dbReference>
<keyword evidence="2" id="KW-0808">Transferase</keyword>
<evidence type="ECO:0000313" key="2">
    <source>
        <dbReference type="EMBL" id="ABU57385.1"/>
    </source>
</evidence>
<evidence type="ECO:0000259" key="1">
    <source>
        <dbReference type="Pfam" id="PF13579"/>
    </source>
</evidence>